<dbReference type="Pfam" id="PF01978">
    <property type="entry name" value="TrmB"/>
    <property type="match status" value="1"/>
</dbReference>
<dbReference type="SUPFAM" id="SSF46894">
    <property type="entry name" value="C-terminal effector domain of the bipartite response regulators"/>
    <property type="match status" value="1"/>
</dbReference>
<proteinExistence type="predicted"/>
<feature type="domain" description="HTH luxR-type" evidence="1">
    <location>
        <begin position="250"/>
        <end position="315"/>
    </location>
</feature>
<dbReference type="InterPro" id="IPR036390">
    <property type="entry name" value="WH_DNA-bd_sf"/>
</dbReference>
<dbReference type="SUPFAM" id="SSF46785">
    <property type="entry name" value="Winged helix' DNA-binding domain"/>
    <property type="match status" value="1"/>
</dbReference>
<dbReference type="PANTHER" id="PTHR34293:SF1">
    <property type="entry name" value="HTH-TYPE TRANSCRIPTIONAL REGULATOR TRMBL2"/>
    <property type="match status" value="1"/>
</dbReference>
<dbReference type="InterPro" id="IPR016032">
    <property type="entry name" value="Sig_transdc_resp-reg_C-effctor"/>
</dbReference>
<dbReference type="GO" id="GO:0003677">
    <property type="term" value="F:DNA binding"/>
    <property type="evidence" value="ECO:0007669"/>
    <property type="project" value="InterPro"/>
</dbReference>
<accession>A0A8J7G7L7</accession>
<dbReference type="InterPro" id="IPR000792">
    <property type="entry name" value="Tscrpt_reg_LuxR_C"/>
</dbReference>
<evidence type="ECO:0000313" key="3">
    <source>
        <dbReference type="Proteomes" id="UP000622552"/>
    </source>
</evidence>
<evidence type="ECO:0000313" key="2">
    <source>
        <dbReference type="EMBL" id="MBG6134395.1"/>
    </source>
</evidence>
<dbReference type="Gene3D" id="1.10.10.10">
    <property type="entry name" value="Winged helix-like DNA-binding domain superfamily/Winged helix DNA-binding domain"/>
    <property type="match status" value="2"/>
</dbReference>
<dbReference type="InterPro" id="IPR051797">
    <property type="entry name" value="TrmB-like"/>
</dbReference>
<dbReference type="Pfam" id="PF00196">
    <property type="entry name" value="GerE"/>
    <property type="match status" value="1"/>
</dbReference>
<organism evidence="2 3">
    <name type="scientific">Longispora fulva</name>
    <dbReference type="NCBI Taxonomy" id="619741"/>
    <lineage>
        <taxon>Bacteria</taxon>
        <taxon>Bacillati</taxon>
        <taxon>Actinomycetota</taxon>
        <taxon>Actinomycetes</taxon>
        <taxon>Micromonosporales</taxon>
        <taxon>Micromonosporaceae</taxon>
        <taxon>Longispora</taxon>
    </lineage>
</organism>
<name>A0A8J7G7L7_9ACTN</name>
<keyword evidence="3" id="KW-1185">Reference proteome</keyword>
<dbReference type="InterPro" id="IPR036388">
    <property type="entry name" value="WH-like_DNA-bd_sf"/>
</dbReference>
<dbReference type="SMART" id="SM00421">
    <property type="entry name" value="HTH_LUXR"/>
    <property type="match status" value="1"/>
</dbReference>
<sequence>MDDNAGLLTVLGVSTEEETVYRALLAHPGSTLAALADATGWDRARVRRRTVALEDLGLLTRMPSRPLRFAPAPPDLAVELLALSRREEIERARIGAARLAEEFQAAPAPAVHVVRGREAVAQRLTRAARAARNEVLVLGRVPFLGGRHELAHELLARGVGLRAVHRPAELDSAEELRAVRDLVDRDAQARVLDAIPLELVIVDRGTALVPVVLADELAVVELRSSALLDGYVALFDLLWQRATPLFPVAGSDSGTVLTRSDEEILALCAAGLTDRTIARRLGVAQRTVERRMHDLMDRLGARTRFQAGLRAAGHGFGGDPCGGMSTGRDSATSNC</sequence>
<protein>
    <submittedName>
        <fullName evidence="2">Sugar-specific transcriptional regulator TrmB/DNA-binding CsgD family transcriptional regulator</fullName>
    </submittedName>
</protein>
<dbReference type="PANTHER" id="PTHR34293">
    <property type="entry name" value="HTH-TYPE TRANSCRIPTIONAL REGULATOR TRMBL2"/>
    <property type="match status" value="1"/>
</dbReference>
<dbReference type="EMBL" id="JADOUF010000001">
    <property type="protein sequence ID" value="MBG6134395.1"/>
    <property type="molecule type" value="Genomic_DNA"/>
</dbReference>
<dbReference type="InterPro" id="IPR002831">
    <property type="entry name" value="Tscrpt_reg_TrmB_N"/>
</dbReference>
<dbReference type="PROSITE" id="PS50043">
    <property type="entry name" value="HTH_LUXR_2"/>
    <property type="match status" value="1"/>
</dbReference>
<reference evidence="2" key="1">
    <citation type="submission" date="2020-11" db="EMBL/GenBank/DDBJ databases">
        <title>Sequencing the genomes of 1000 actinobacteria strains.</title>
        <authorList>
            <person name="Klenk H.-P."/>
        </authorList>
    </citation>
    <scope>NUCLEOTIDE SEQUENCE</scope>
    <source>
        <strain evidence="2">DSM 45356</strain>
    </source>
</reference>
<dbReference type="Proteomes" id="UP000622552">
    <property type="component" value="Unassembled WGS sequence"/>
</dbReference>
<dbReference type="AlphaFoldDB" id="A0A8J7G7L7"/>
<evidence type="ECO:0000259" key="1">
    <source>
        <dbReference type="PROSITE" id="PS50043"/>
    </source>
</evidence>
<dbReference type="GO" id="GO:0006355">
    <property type="term" value="P:regulation of DNA-templated transcription"/>
    <property type="evidence" value="ECO:0007669"/>
    <property type="project" value="InterPro"/>
</dbReference>
<gene>
    <name evidence="2" type="ORF">IW245_000589</name>
</gene>
<dbReference type="CDD" id="cd06170">
    <property type="entry name" value="LuxR_C_like"/>
    <property type="match status" value="1"/>
</dbReference>
<comment type="caution">
    <text evidence="2">The sequence shown here is derived from an EMBL/GenBank/DDBJ whole genome shotgun (WGS) entry which is preliminary data.</text>
</comment>
<dbReference type="PRINTS" id="PR00038">
    <property type="entry name" value="HTHLUXR"/>
</dbReference>
<dbReference type="RefSeq" id="WP_197001640.1">
    <property type="nucleotide sequence ID" value="NZ_BONS01000028.1"/>
</dbReference>